<keyword evidence="4" id="KW-0997">Cell inner membrane</keyword>
<evidence type="ECO:0000313" key="14">
    <source>
        <dbReference type="EMBL" id="MBD8526461.1"/>
    </source>
</evidence>
<feature type="transmembrane region" description="Helical" evidence="12">
    <location>
        <begin position="46"/>
        <end position="66"/>
    </location>
</feature>
<evidence type="ECO:0000256" key="11">
    <source>
        <dbReference type="ARBA" id="ARBA00023136"/>
    </source>
</evidence>
<keyword evidence="10" id="KW-0503">Monooxygenase</keyword>
<gene>
    <name evidence="14" type="ORF">IFO71_12000</name>
</gene>
<dbReference type="CDD" id="cd03512">
    <property type="entry name" value="Alkane-hydroxylase"/>
    <property type="match status" value="1"/>
</dbReference>
<evidence type="ECO:0000256" key="3">
    <source>
        <dbReference type="ARBA" id="ARBA00022475"/>
    </source>
</evidence>
<evidence type="ECO:0000313" key="15">
    <source>
        <dbReference type="Proteomes" id="UP000613768"/>
    </source>
</evidence>
<feature type="transmembrane region" description="Helical" evidence="12">
    <location>
        <begin position="20"/>
        <end position="39"/>
    </location>
</feature>
<dbReference type="GO" id="GO:0006629">
    <property type="term" value="P:lipid metabolic process"/>
    <property type="evidence" value="ECO:0007669"/>
    <property type="project" value="InterPro"/>
</dbReference>
<comment type="caution">
    <text evidence="14">The sequence shown here is derived from an EMBL/GenBank/DDBJ whole genome shotgun (WGS) entry which is preliminary data.</text>
</comment>
<reference evidence="14 15" key="1">
    <citation type="submission" date="2020-09" db="EMBL/GenBank/DDBJ databases">
        <title>Pseudoxanthomonas sp. CAU 1598 isolated from sand of Yaerae Beach.</title>
        <authorList>
            <person name="Kim W."/>
        </authorList>
    </citation>
    <scope>NUCLEOTIDE SEQUENCE [LARGE SCALE GENOMIC DNA]</scope>
    <source>
        <strain evidence="14 15">CAU 1598</strain>
    </source>
</reference>
<proteinExistence type="inferred from homology"/>
<comment type="subcellular location">
    <subcellularLocation>
        <location evidence="1">Cell inner membrane</location>
        <topology evidence="1">Multi-pass membrane protein</topology>
    </subcellularLocation>
</comment>
<evidence type="ECO:0000256" key="2">
    <source>
        <dbReference type="ARBA" id="ARBA00010823"/>
    </source>
</evidence>
<evidence type="ECO:0000256" key="8">
    <source>
        <dbReference type="ARBA" id="ARBA00023002"/>
    </source>
</evidence>
<comment type="similarity">
    <text evidence="2">Belongs to the fatty acid desaturase type 1 family. AlkB subfamily.</text>
</comment>
<dbReference type="GO" id="GO:0004497">
    <property type="term" value="F:monooxygenase activity"/>
    <property type="evidence" value="ECO:0007669"/>
    <property type="project" value="UniProtKB-KW"/>
</dbReference>
<dbReference type="Proteomes" id="UP000613768">
    <property type="component" value="Unassembled WGS sequence"/>
</dbReference>
<keyword evidence="3" id="KW-1003">Cell membrane</keyword>
<evidence type="ECO:0000256" key="12">
    <source>
        <dbReference type="SAM" id="Phobius"/>
    </source>
</evidence>
<evidence type="ECO:0000256" key="10">
    <source>
        <dbReference type="ARBA" id="ARBA00023033"/>
    </source>
</evidence>
<dbReference type="RefSeq" id="WP_192029881.1">
    <property type="nucleotide sequence ID" value="NZ_JACYTR010000023.1"/>
</dbReference>
<feature type="domain" description="Fatty acid desaturase" evidence="13">
    <location>
        <begin position="115"/>
        <end position="340"/>
    </location>
</feature>
<accession>A0AAW3ZQ97</accession>
<feature type="transmembrane region" description="Helical" evidence="12">
    <location>
        <begin position="234"/>
        <end position="260"/>
    </location>
</feature>
<dbReference type="PANTHER" id="PTHR38674:SF1">
    <property type="entry name" value="ALKANE 1-MONOOXYGENASE 1"/>
    <property type="match status" value="1"/>
</dbReference>
<evidence type="ECO:0000256" key="7">
    <source>
        <dbReference type="ARBA" id="ARBA00022989"/>
    </source>
</evidence>
<dbReference type="PANTHER" id="PTHR38674">
    <property type="entry name" value="ALKANE 1-MONOOXYGENASE 1"/>
    <property type="match status" value="1"/>
</dbReference>
<feature type="transmembrane region" description="Helical" evidence="12">
    <location>
        <begin position="150"/>
        <end position="166"/>
    </location>
</feature>
<dbReference type="EMBL" id="JACYTR010000023">
    <property type="protein sequence ID" value="MBD8526461.1"/>
    <property type="molecule type" value="Genomic_DNA"/>
</dbReference>
<protein>
    <submittedName>
        <fullName evidence="14">Alkane 1-monooxygenase</fullName>
    </submittedName>
</protein>
<dbReference type="InterPro" id="IPR033885">
    <property type="entry name" value="AlkB/XylM"/>
</dbReference>
<evidence type="ECO:0000259" key="13">
    <source>
        <dbReference type="Pfam" id="PF00487"/>
    </source>
</evidence>
<keyword evidence="9" id="KW-0408">Iron</keyword>
<sequence length="380" mass="43529">MSTFDSVTLHSPPWRDPRRLAWIAAWVVPLLPWIGLGLFQATGNEWVWWIGPLVLYGLVPLLDQWLGEDPANPPAEAMQQLSEDPYYRWVLYAWLPLQLLALALACWVVSQWQLGWVGWVGLIATTGLVAGGGINVAHELGHKREASARWLAKLTLAPALYGHFFVEHNRGHHVRVATPEDPASARLGESFWRFLPRTLVGSLRSAWRLETERLSRQGHGAWHWRNENLQAWSLSLLLFAALIWLFGWIALPLLLLQAAYGSMTLESVNYIEHYGLLRQRGADGRYERCQPCHSWNSNRRLTNLMLYQLERHSDHHAHPLRPYQVLRHFDDSPQLPAGYAALVPLAYLPPVWFWLMDRRVLAFYGGDRQRCNLGLTASPT</sequence>
<name>A0AAW3ZQ97_9GAMM</name>
<feature type="transmembrane region" description="Helical" evidence="12">
    <location>
        <begin position="86"/>
        <end position="109"/>
    </location>
</feature>
<evidence type="ECO:0000256" key="4">
    <source>
        <dbReference type="ARBA" id="ARBA00022519"/>
    </source>
</evidence>
<keyword evidence="6" id="KW-0479">Metal-binding</keyword>
<keyword evidence="7 12" id="KW-1133">Transmembrane helix</keyword>
<keyword evidence="5 12" id="KW-0812">Transmembrane</keyword>
<keyword evidence="11 12" id="KW-0472">Membrane</keyword>
<dbReference type="GO" id="GO:0046872">
    <property type="term" value="F:metal ion binding"/>
    <property type="evidence" value="ECO:0007669"/>
    <property type="project" value="UniProtKB-KW"/>
</dbReference>
<feature type="transmembrane region" description="Helical" evidence="12">
    <location>
        <begin position="116"/>
        <end position="138"/>
    </location>
</feature>
<feature type="transmembrane region" description="Helical" evidence="12">
    <location>
        <begin position="337"/>
        <end position="355"/>
    </location>
</feature>
<evidence type="ECO:0000256" key="9">
    <source>
        <dbReference type="ARBA" id="ARBA00023004"/>
    </source>
</evidence>
<evidence type="ECO:0000256" key="5">
    <source>
        <dbReference type="ARBA" id="ARBA00022692"/>
    </source>
</evidence>
<dbReference type="InterPro" id="IPR005804">
    <property type="entry name" value="FA_desaturase_dom"/>
</dbReference>
<dbReference type="GO" id="GO:0005886">
    <property type="term" value="C:plasma membrane"/>
    <property type="evidence" value="ECO:0007669"/>
    <property type="project" value="UniProtKB-SubCell"/>
</dbReference>
<organism evidence="14 15">
    <name type="scientific">Pseudomarimonas arenosa</name>
    <dbReference type="NCBI Taxonomy" id="2774145"/>
    <lineage>
        <taxon>Bacteria</taxon>
        <taxon>Pseudomonadati</taxon>
        <taxon>Pseudomonadota</taxon>
        <taxon>Gammaproteobacteria</taxon>
        <taxon>Lysobacterales</taxon>
        <taxon>Lysobacteraceae</taxon>
        <taxon>Pseudomarimonas</taxon>
    </lineage>
</organism>
<dbReference type="AlphaFoldDB" id="A0AAW3ZQ97"/>
<evidence type="ECO:0000256" key="6">
    <source>
        <dbReference type="ARBA" id="ARBA00022723"/>
    </source>
</evidence>
<keyword evidence="8" id="KW-0560">Oxidoreductase</keyword>
<dbReference type="Pfam" id="PF00487">
    <property type="entry name" value="FA_desaturase"/>
    <property type="match status" value="1"/>
</dbReference>
<evidence type="ECO:0000256" key="1">
    <source>
        <dbReference type="ARBA" id="ARBA00004429"/>
    </source>
</evidence>
<keyword evidence="15" id="KW-1185">Reference proteome</keyword>